<keyword evidence="2" id="KW-0732">Signal</keyword>
<sequence>MYARSCALAAAAVLAVFVTGCSKDRASPAPAVSSSPPVASSGQASGRRTDTFATSKGELGVTPIRHGSLLFEYGGKTIYVDPSIDEDAVVDARLRTLPKADYLFMTDIHPDHLDPHAISLVKKDGTVLVGPPAVGEKTSLSVTLKNGESKDFGAFSAAAVPMYNRTRGPGPGQLFHDKGRGNGYIFTFGDKRVYVSGDTECTPEMRALANIDVAFVCMNLPYTMPPAEAAECVKAFKPKVVFPYHYRDSNLSEFEEPVRAAGASEVRIRSWY</sequence>
<dbReference type="InterPro" id="IPR050114">
    <property type="entry name" value="UPF0173_UPF0282_UlaG_hydrolase"/>
</dbReference>
<dbReference type="PANTHER" id="PTHR43546">
    <property type="entry name" value="UPF0173 METAL-DEPENDENT HYDROLASE MJ1163-RELATED"/>
    <property type="match status" value="1"/>
</dbReference>
<keyword evidence="4" id="KW-1185">Reference proteome</keyword>
<dbReference type="Pfam" id="PF13483">
    <property type="entry name" value="Lactamase_B_3"/>
    <property type="match status" value="1"/>
</dbReference>
<proteinExistence type="predicted"/>
<dbReference type="SUPFAM" id="SSF56281">
    <property type="entry name" value="Metallo-hydrolase/oxidoreductase"/>
    <property type="match status" value="1"/>
</dbReference>
<evidence type="ECO:0000313" key="3">
    <source>
        <dbReference type="EMBL" id="WXB12748.1"/>
    </source>
</evidence>
<accession>A0ABZ2LSC3</accession>
<dbReference type="Proteomes" id="UP001370348">
    <property type="component" value="Chromosome"/>
</dbReference>
<organism evidence="3 4">
    <name type="scientific">Pendulispora albinea</name>
    <dbReference type="NCBI Taxonomy" id="2741071"/>
    <lineage>
        <taxon>Bacteria</taxon>
        <taxon>Pseudomonadati</taxon>
        <taxon>Myxococcota</taxon>
        <taxon>Myxococcia</taxon>
        <taxon>Myxococcales</taxon>
        <taxon>Sorangiineae</taxon>
        <taxon>Pendulisporaceae</taxon>
        <taxon>Pendulispora</taxon>
    </lineage>
</organism>
<evidence type="ECO:0000256" key="1">
    <source>
        <dbReference type="SAM" id="MobiDB-lite"/>
    </source>
</evidence>
<dbReference type="PROSITE" id="PS51257">
    <property type="entry name" value="PROKAR_LIPOPROTEIN"/>
    <property type="match status" value="1"/>
</dbReference>
<evidence type="ECO:0000256" key="2">
    <source>
        <dbReference type="SAM" id="SignalP"/>
    </source>
</evidence>
<dbReference type="RefSeq" id="WP_394822370.1">
    <property type="nucleotide sequence ID" value="NZ_CP089984.1"/>
</dbReference>
<feature type="compositionally biased region" description="Low complexity" evidence="1">
    <location>
        <begin position="27"/>
        <end position="41"/>
    </location>
</feature>
<dbReference type="Gene3D" id="3.60.15.10">
    <property type="entry name" value="Ribonuclease Z/Hydroxyacylglutathione hydrolase-like"/>
    <property type="match status" value="1"/>
</dbReference>
<dbReference type="PANTHER" id="PTHR43546:SF3">
    <property type="entry name" value="UPF0173 METAL-DEPENDENT HYDROLASE MJ1163"/>
    <property type="match status" value="1"/>
</dbReference>
<feature type="region of interest" description="Disordered" evidence="1">
    <location>
        <begin position="26"/>
        <end position="56"/>
    </location>
</feature>
<feature type="chain" id="PRO_5046842777" evidence="2">
    <location>
        <begin position="23"/>
        <end position="272"/>
    </location>
</feature>
<reference evidence="3 4" key="1">
    <citation type="submission" date="2021-12" db="EMBL/GenBank/DDBJ databases">
        <title>Discovery of the Pendulisporaceae a myxobacterial family with distinct sporulation behavior and unique specialized metabolism.</title>
        <authorList>
            <person name="Garcia R."/>
            <person name="Popoff A."/>
            <person name="Bader C.D."/>
            <person name="Loehr J."/>
            <person name="Walesch S."/>
            <person name="Walt C."/>
            <person name="Boldt J."/>
            <person name="Bunk B."/>
            <person name="Haeckl F.J.F.P.J."/>
            <person name="Gunesch A.P."/>
            <person name="Birkelbach J."/>
            <person name="Nuebel U."/>
            <person name="Pietschmann T."/>
            <person name="Bach T."/>
            <person name="Mueller R."/>
        </authorList>
    </citation>
    <scope>NUCLEOTIDE SEQUENCE [LARGE SCALE GENOMIC DNA]</scope>
    <source>
        <strain evidence="3 4">MSr11954</strain>
    </source>
</reference>
<protein>
    <submittedName>
        <fullName evidence="3">MBL fold metallo-hydrolase</fullName>
    </submittedName>
</protein>
<name>A0ABZ2LSC3_9BACT</name>
<gene>
    <name evidence="3" type="ORF">LZC94_33475</name>
</gene>
<evidence type="ECO:0000313" key="4">
    <source>
        <dbReference type="Proteomes" id="UP001370348"/>
    </source>
</evidence>
<dbReference type="InterPro" id="IPR036866">
    <property type="entry name" value="RibonucZ/Hydroxyglut_hydro"/>
</dbReference>
<feature type="signal peptide" evidence="2">
    <location>
        <begin position="1"/>
        <end position="22"/>
    </location>
</feature>
<feature type="compositionally biased region" description="Polar residues" evidence="1">
    <location>
        <begin position="42"/>
        <end position="54"/>
    </location>
</feature>
<dbReference type="EMBL" id="CP089984">
    <property type="protein sequence ID" value="WXB12748.1"/>
    <property type="molecule type" value="Genomic_DNA"/>
</dbReference>